<dbReference type="AlphaFoldDB" id="A0A6V7H4F8"/>
<feature type="region of interest" description="Disordered" evidence="1">
    <location>
        <begin position="1"/>
        <end position="48"/>
    </location>
</feature>
<gene>
    <name evidence="2" type="ORF">MHI_LOCUS349584</name>
</gene>
<feature type="compositionally biased region" description="Basic and acidic residues" evidence="1">
    <location>
        <begin position="1"/>
        <end position="20"/>
    </location>
</feature>
<dbReference type="Proteomes" id="UP000752696">
    <property type="component" value="Unassembled WGS sequence"/>
</dbReference>
<name>A0A6V7H4F8_9HYME</name>
<comment type="caution">
    <text evidence="2">The sequence shown here is derived from an EMBL/GenBank/DDBJ whole genome shotgun (WGS) entry which is preliminary data.</text>
</comment>
<keyword evidence="3" id="KW-1185">Reference proteome</keyword>
<evidence type="ECO:0000256" key="1">
    <source>
        <dbReference type="SAM" id="MobiDB-lite"/>
    </source>
</evidence>
<dbReference type="EMBL" id="CAJDYZ010006057">
    <property type="protein sequence ID" value="CAD1473027.1"/>
    <property type="molecule type" value="Genomic_DNA"/>
</dbReference>
<feature type="non-terminal residue" evidence="2">
    <location>
        <position position="67"/>
    </location>
</feature>
<evidence type="ECO:0000313" key="2">
    <source>
        <dbReference type="EMBL" id="CAD1473027.1"/>
    </source>
</evidence>
<proteinExistence type="predicted"/>
<evidence type="ECO:0000313" key="3">
    <source>
        <dbReference type="Proteomes" id="UP000752696"/>
    </source>
</evidence>
<feature type="non-terminal residue" evidence="2">
    <location>
        <position position="1"/>
    </location>
</feature>
<sequence length="67" mass="7845">MHLVIGEREKQKREREDRNAKRNGRLNKMDDKRKRVQSNEAYSRGIDGGMMERIESGIHRLYGGESA</sequence>
<protein>
    <submittedName>
        <fullName evidence="2">Uncharacterized protein</fullName>
    </submittedName>
</protein>
<accession>A0A6V7H4F8</accession>
<organism evidence="2 3">
    <name type="scientific">Heterotrigona itama</name>
    <dbReference type="NCBI Taxonomy" id="395501"/>
    <lineage>
        <taxon>Eukaryota</taxon>
        <taxon>Metazoa</taxon>
        <taxon>Ecdysozoa</taxon>
        <taxon>Arthropoda</taxon>
        <taxon>Hexapoda</taxon>
        <taxon>Insecta</taxon>
        <taxon>Pterygota</taxon>
        <taxon>Neoptera</taxon>
        <taxon>Endopterygota</taxon>
        <taxon>Hymenoptera</taxon>
        <taxon>Apocrita</taxon>
        <taxon>Aculeata</taxon>
        <taxon>Apoidea</taxon>
        <taxon>Anthophila</taxon>
        <taxon>Apidae</taxon>
        <taxon>Heterotrigona</taxon>
    </lineage>
</organism>
<reference evidence="2" key="1">
    <citation type="submission" date="2020-07" db="EMBL/GenBank/DDBJ databases">
        <authorList>
            <person name="Nazaruddin N."/>
        </authorList>
    </citation>
    <scope>NUCLEOTIDE SEQUENCE</scope>
</reference>